<dbReference type="PANTHER" id="PTHR47437">
    <property type="entry name" value="JNK-INTERACTING PROTEIN 1-LIKE PROTEIN"/>
    <property type="match status" value="1"/>
</dbReference>
<keyword evidence="9" id="KW-1185">Reference proteome</keyword>
<accession>A0A6P8I5B3</accession>
<dbReference type="Proteomes" id="UP000515163">
    <property type="component" value="Unplaced"/>
</dbReference>
<keyword evidence="4" id="KW-0963">Cytoplasm</keyword>
<dbReference type="CDD" id="cd01212">
    <property type="entry name" value="PTB_JIP"/>
    <property type="match status" value="1"/>
</dbReference>
<comment type="subcellular location">
    <subcellularLocation>
        <location evidence="1">Cytoplasm</location>
    </subcellularLocation>
</comment>
<dbReference type="SUPFAM" id="SSF50044">
    <property type="entry name" value="SH3-domain"/>
    <property type="match status" value="1"/>
</dbReference>
<dbReference type="GO" id="GO:0046328">
    <property type="term" value="P:regulation of JNK cascade"/>
    <property type="evidence" value="ECO:0007669"/>
    <property type="project" value="InterPro"/>
</dbReference>
<comment type="similarity">
    <text evidence="2">Belongs to the JIP scaffold family.</text>
</comment>
<feature type="domain" description="SH3" evidence="8">
    <location>
        <begin position="161"/>
        <end position="222"/>
    </location>
</feature>
<dbReference type="Gene3D" id="2.30.30.40">
    <property type="entry name" value="SH3 Domains"/>
    <property type="match status" value="1"/>
</dbReference>
<reference evidence="10" key="1">
    <citation type="submission" date="2025-08" db="UniProtKB">
        <authorList>
            <consortium name="RefSeq"/>
        </authorList>
    </citation>
    <scope>IDENTIFICATION</scope>
    <source>
        <tissue evidence="10">Tentacle</tissue>
    </source>
</reference>
<evidence type="ECO:0000313" key="10">
    <source>
        <dbReference type="RefSeq" id="XP_031563739.1"/>
    </source>
</evidence>
<evidence type="ECO:0000256" key="4">
    <source>
        <dbReference type="ARBA" id="ARBA00022490"/>
    </source>
</evidence>
<dbReference type="InterPro" id="IPR001452">
    <property type="entry name" value="SH3_domain"/>
</dbReference>
<feature type="compositionally biased region" description="Polar residues" evidence="6">
    <location>
        <begin position="86"/>
        <end position="106"/>
    </location>
</feature>
<evidence type="ECO:0000256" key="3">
    <source>
        <dbReference type="ARBA" id="ARBA00022443"/>
    </source>
</evidence>
<evidence type="ECO:0000256" key="2">
    <source>
        <dbReference type="ARBA" id="ARBA00009866"/>
    </source>
</evidence>
<dbReference type="OrthoDB" id="5971741at2759"/>
<sequence length="401" mass="45526">MTSEYENKGTYPYEINEITRGINALATNLNEQRNFHSTMENQRSPSSNSYVNSSKRIQRREYNSQMDDSGAYNGNYRQYYLPPSPRNNMASFQTGYPISSQPTLPQGVNPPYQMRKTQIGTVDARLTSPLDDPSQNRISDLSISSSGSYSSHSSTDEISNLMRQTHIAVYKFNVRHEDEISLEVGDAICLLKSHDESWFEGTNLRSGQTGMFPSRYVSDILQYAKKRDSSSSLVSSNSSDNNQFYLRFLGSVEVADFKGNEVLCSAMKEIVKQHQMASESSPPYCTLDISIRGIKITEHQGQLSKPLSGKKPSRNKITKLFDKDQSDLPESCHFFNLKNVTFCGCHPNNSRYFAFITKHPEESRFACHVFMSEFSTEPVAYAIGKAFKEFYNEFLDYQSPT</sequence>
<dbReference type="GO" id="GO:0005078">
    <property type="term" value="F:MAP-kinase scaffold activity"/>
    <property type="evidence" value="ECO:0007669"/>
    <property type="project" value="TreeGrafter"/>
</dbReference>
<dbReference type="Pfam" id="PF14604">
    <property type="entry name" value="SH3_9"/>
    <property type="match status" value="1"/>
</dbReference>
<feature type="region of interest" description="Disordered" evidence="6">
    <location>
        <begin position="36"/>
        <end position="109"/>
    </location>
</feature>
<feature type="domain" description="PID" evidence="7">
    <location>
        <begin position="337"/>
        <end position="396"/>
    </location>
</feature>
<dbReference type="PROSITE" id="PS01179">
    <property type="entry name" value="PID"/>
    <property type="match status" value="1"/>
</dbReference>
<evidence type="ECO:0000259" key="8">
    <source>
        <dbReference type="PROSITE" id="PS50002"/>
    </source>
</evidence>
<dbReference type="KEGG" id="aten:116299249"/>
<evidence type="ECO:0000256" key="6">
    <source>
        <dbReference type="SAM" id="MobiDB-lite"/>
    </source>
</evidence>
<dbReference type="PROSITE" id="PS50002">
    <property type="entry name" value="SH3"/>
    <property type="match status" value="1"/>
</dbReference>
<dbReference type="InParanoid" id="A0A6P8I5B3"/>
<dbReference type="GO" id="GO:0005737">
    <property type="term" value="C:cytoplasm"/>
    <property type="evidence" value="ECO:0007669"/>
    <property type="project" value="UniProtKB-SubCell"/>
</dbReference>
<dbReference type="InterPro" id="IPR011993">
    <property type="entry name" value="PH-like_dom_sf"/>
</dbReference>
<gene>
    <name evidence="10" type="primary">LOC116299249</name>
</gene>
<evidence type="ECO:0000259" key="7">
    <source>
        <dbReference type="PROSITE" id="PS01179"/>
    </source>
</evidence>
<dbReference type="InterPro" id="IPR006020">
    <property type="entry name" value="PTB/PI_dom"/>
</dbReference>
<dbReference type="RefSeq" id="XP_031563739.1">
    <property type="nucleotide sequence ID" value="XM_031707879.1"/>
</dbReference>
<feature type="compositionally biased region" description="Low complexity" evidence="6">
    <location>
        <begin position="139"/>
        <end position="153"/>
    </location>
</feature>
<name>A0A6P8I5B3_ACTTE</name>
<dbReference type="AlphaFoldDB" id="A0A6P8I5B3"/>
<evidence type="ECO:0000256" key="5">
    <source>
        <dbReference type="PROSITE-ProRule" id="PRU00192"/>
    </source>
</evidence>
<dbReference type="PANTHER" id="PTHR47437:SF4">
    <property type="entry name" value="JNK-INTERACTING PROTEIN 1-LIKE PROTEIN"/>
    <property type="match status" value="1"/>
</dbReference>
<dbReference type="Pfam" id="PF00640">
    <property type="entry name" value="PID"/>
    <property type="match status" value="1"/>
</dbReference>
<dbReference type="InterPro" id="IPR047178">
    <property type="entry name" value="JIP1_scaffold"/>
</dbReference>
<dbReference type="InterPro" id="IPR036028">
    <property type="entry name" value="SH3-like_dom_sf"/>
</dbReference>
<protein>
    <submittedName>
        <fullName evidence="10">C-Jun-amino-terminal kinase-interacting protein 1-like</fullName>
    </submittedName>
</protein>
<dbReference type="SMART" id="SM00462">
    <property type="entry name" value="PTB"/>
    <property type="match status" value="1"/>
</dbReference>
<proteinExistence type="inferred from homology"/>
<evidence type="ECO:0000256" key="1">
    <source>
        <dbReference type="ARBA" id="ARBA00004496"/>
    </source>
</evidence>
<dbReference type="GO" id="GO:0007254">
    <property type="term" value="P:JNK cascade"/>
    <property type="evidence" value="ECO:0007669"/>
    <property type="project" value="TreeGrafter"/>
</dbReference>
<dbReference type="GO" id="GO:0008432">
    <property type="term" value="F:JUN kinase binding"/>
    <property type="evidence" value="ECO:0007669"/>
    <property type="project" value="TreeGrafter"/>
</dbReference>
<feature type="compositionally biased region" description="Low complexity" evidence="6">
    <location>
        <begin position="44"/>
        <end position="54"/>
    </location>
</feature>
<dbReference type="GeneID" id="116299249"/>
<feature type="region of interest" description="Disordered" evidence="6">
    <location>
        <begin position="125"/>
        <end position="155"/>
    </location>
</feature>
<dbReference type="SUPFAM" id="SSF50729">
    <property type="entry name" value="PH domain-like"/>
    <property type="match status" value="1"/>
</dbReference>
<dbReference type="SMART" id="SM00326">
    <property type="entry name" value="SH3"/>
    <property type="match status" value="1"/>
</dbReference>
<dbReference type="FunFam" id="2.30.30.40:FF:000032">
    <property type="entry name" value="Putative C-Jun-amino-terminal kinase-interacting protein 2"/>
    <property type="match status" value="1"/>
</dbReference>
<evidence type="ECO:0000313" key="9">
    <source>
        <dbReference type="Proteomes" id="UP000515163"/>
    </source>
</evidence>
<organism evidence="9 10">
    <name type="scientific">Actinia tenebrosa</name>
    <name type="common">Australian red waratah sea anemone</name>
    <dbReference type="NCBI Taxonomy" id="6105"/>
    <lineage>
        <taxon>Eukaryota</taxon>
        <taxon>Metazoa</taxon>
        <taxon>Cnidaria</taxon>
        <taxon>Anthozoa</taxon>
        <taxon>Hexacorallia</taxon>
        <taxon>Actiniaria</taxon>
        <taxon>Actiniidae</taxon>
        <taxon>Actinia</taxon>
    </lineage>
</organism>
<dbReference type="Gene3D" id="2.30.29.30">
    <property type="entry name" value="Pleckstrin-homology domain (PH domain)/Phosphotyrosine-binding domain (PTB)"/>
    <property type="match status" value="1"/>
</dbReference>
<keyword evidence="3 5" id="KW-0728">SH3 domain</keyword>